<gene>
    <name evidence="1" type="ORF">O0554_02870</name>
</gene>
<comment type="caution">
    <text evidence="1">The sequence shown here is derived from an EMBL/GenBank/DDBJ whole genome shotgun (WGS) entry which is preliminary data.</text>
</comment>
<dbReference type="AlphaFoldDB" id="A0AAP3DCI2"/>
<dbReference type="Proteomes" id="UP001077662">
    <property type="component" value="Unassembled WGS sequence"/>
</dbReference>
<evidence type="ECO:0000313" key="1">
    <source>
        <dbReference type="EMBL" id="MCZ0805864.1"/>
    </source>
</evidence>
<name>A0AAP3DCI2_BRELA</name>
<sequence>MDYKAFYDDVVGWINQANQAAAKYGMHDEQFWAWVVDSSAAISKKYQDNRLVIKQMLMLVGWLEDVCGNNANVEKELKK</sequence>
<dbReference type="RefSeq" id="WP_258432843.1">
    <property type="nucleotide sequence ID" value="NZ_JANSGW010000003.1"/>
</dbReference>
<dbReference type="EMBL" id="JAPTNE010000003">
    <property type="protein sequence ID" value="MCZ0805864.1"/>
    <property type="molecule type" value="Genomic_DNA"/>
</dbReference>
<protein>
    <submittedName>
        <fullName evidence="1">Uncharacterized protein</fullName>
    </submittedName>
</protein>
<reference evidence="1" key="1">
    <citation type="submission" date="2022-09" db="EMBL/GenBank/DDBJ databases">
        <title>Genome analysis and characterization of larvicidal activity of Brevibacillus strains.</title>
        <authorList>
            <person name="Patrusheva E.V."/>
            <person name="Izotova A.O."/>
            <person name="Toshchakov S.V."/>
            <person name="Sineoky S.P."/>
        </authorList>
    </citation>
    <scope>NUCLEOTIDE SEQUENCE</scope>
    <source>
        <strain evidence="1">VKPM_B-13247</strain>
    </source>
</reference>
<organism evidence="1 2">
    <name type="scientific">Brevibacillus laterosporus</name>
    <name type="common">Bacillus laterosporus</name>
    <dbReference type="NCBI Taxonomy" id="1465"/>
    <lineage>
        <taxon>Bacteria</taxon>
        <taxon>Bacillati</taxon>
        <taxon>Bacillota</taxon>
        <taxon>Bacilli</taxon>
        <taxon>Bacillales</taxon>
        <taxon>Paenibacillaceae</taxon>
        <taxon>Brevibacillus</taxon>
    </lineage>
</organism>
<proteinExistence type="predicted"/>
<accession>A0AAP3DCI2</accession>
<evidence type="ECO:0000313" key="2">
    <source>
        <dbReference type="Proteomes" id="UP001077662"/>
    </source>
</evidence>